<organism evidence="1 2">
    <name type="scientific">Bifidobacterium actinocoloniiforme DSM 22766</name>
    <dbReference type="NCBI Taxonomy" id="1437605"/>
    <lineage>
        <taxon>Bacteria</taxon>
        <taxon>Bacillati</taxon>
        <taxon>Actinomycetota</taxon>
        <taxon>Actinomycetes</taxon>
        <taxon>Bifidobacteriales</taxon>
        <taxon>Bifidobacteriaceae</taxon>
        <taxon>Bifidobacterium</taxon>
    </lineage>
</organism>
<name>A0A086Z1J8_9BIFI</name>
<protein>
    <submittedName>
        <fullName evidence="1">Uncharacterized protein</fullName>
    </submittedName>
</protein>
<dbReference type="RefSeq" id="WP_033504773.1">
    <property type="nucleotide sequence ID" value="NZ_JGYK01000001.1"/>
</dbReference>
<sequence length="146" mass="16301">MSEWYEGLAAEQLEGKHVHVKFCNGFGVTDLMLTSPTLITLGPDCDHRAILERDDTSKAWRLADCVASVSLRKPPTESGYYRDREGDVWVVSEWGRAALVQHRGEPIADPSPLDLCEITQYAPFEPVHFEDGPDKISADGDVKEDK</sequence>
<dbReference type="STRING" id="1437605.AB656_04110"/>
<dbReference type="PATRIC" id="fig|1437605.7.peg.848"/>
<dbReference type="AlphaFoldDB" id="A0A086Z1J8"/>
<comment type="caution">
    <text evidence="1">The sequence shown here is derived from an EMBL/GenBank/DDBJ whole genome shotgun (WGS) entry which is preliminary data.</text>
</comment>
<proteinExistence type="predicted"/>
<keyword evidence="2" id="KW-1185">Reference proteome</keyword>
<evidence type="ECO:0000313" key="1">
    <source>
        <dbReference type="EMBL" id="KFI40398.1"/>
    </source>
</evidence>
<dbReference type="KEGG" id="bact:AB656_04110"/>
<evidence type="ECO:0000313" key="2">
    <source>
        <dbReference type="Proteomes" id="UP000029015"/>
    </source>
</evidence>
<dbReference type="Proteomes" id="UP000029015">
    <property type="component" value="Unassembled WGS sequence"/>
</dbReference>
<accession>A0A086Z1J8</accession>
<gene>
    <name evidence="1" type="ORF">BACT_1100</name>
</gene>
<dbReference type="EMBL" id="JGYK01000001">
    <property type="protein sequence ID" value="KFI40398.1"/>
    <property type="molecule type" value="Genomic_DNA"/>
</dbReference>
<reference evidence="1 2" key="1">
    <citation type="submission" date="2014-03" db="EMBL/GenBank/DDBJ databases">
        <title>Genomics of Bifidobacteria.</title>
        <authorList>
            <person name="Ventura M."/>
            <person name="Milani C."/>
            <person name="Lugli G.A."/>
        </authorList>
    </citation>
    <scope>NUCLEOTIDE SEQUENCE [LARGE SCALE GENOMIC DNA]</scope>
    <source>
        <strain evidence="1 2">DSM 22766</strain>
    </source>
</reference>